<keyword evidence="3" id="KW-0472">Membrane</keyword>
<dbReference type="EMBL" id="CAVK010000013">
    <property type="protein sequence ID" value="CCW15980.1"/>
    <property type="molecule type" value="Genomic_DNA"/>
</dbReference>
<dbReference type="Pfam" id="PF03743">
    <property type="entry name" value="TrbI"/>
    <property type="match status" value="1"/>
</dbReference>
<feature type="region of interest" description="Disordered" evidence="2">
    <location>
        <begin position="1"/>
        <end position="34"/>
    </location>
</feature>
<comment type="caution">
    <text evidence="4">The sequence shown here is derived from an EMBL/GenBank/DDBJ whole genome shotgun (WGS) entry which is preliminary data.</text>
</comment>
<feature type="compositionally biased region" description="Basic residues" evidence="2">
    <location>
        <begin position="1"/>
        <end position="11"/>
    </location>
</feature>
<dbReference type="OrthoDB" id="15544at2"/>
<evidence type="ECO:0000313" key="5">
    <source>
        <dbReference type="Proteomes" id="UP000013201"/>
    </source>
</evidence>
<sequence length="472" mass="48420">MDWKNPFRKGPKALDGPSADGHGTDPDSSDASPLGDAIVANEAVKKKQMLLLGAGGLAALIIGSSWIFAGEDKSGDGNVKRQVADVSVDEMVNKNMAEKEWRAQSEAQMMSMDNNMRALAARAQRADQLEAQLAQSQAQSGGGGSGGVAGISPDTERVLSAYQNENEQLKAALAAARQSPIMGQPIVGPGATSAGPNALYGRTSPPSYQSAPGTPAGQAAMTAAGMTGGRGSEVSLVSFGEGTSGTGSPVPKGNTVFTDSANYLPPNSIAVAKVIVGVDAAAGVQSQTDPLPVVLRITGPARSVYDNGRLLTTNIAGCLVNGAARGDLSSEKVYVKLQRMTCPQPNGRYAVSDVKGFIAFGGKTGVRGRVVSREGSLIGQAFLAGLAGGFGRGFSANTNSTLTGTNVNVNGQRQKLGTGDILEGGLGEGIATSGDMVSKYLIERAEQYQPVIEMPTGIDVEIVFLEGVFING</sequence>
<feature type="compositionally biased region" description="Low complexity" evidence="2">
    <location>
        <begin position="211"/>
        <end position="223"/>
    </location>
</feature>
<dbReference type="Proteomes" id="UP000013201">
    <property type="component" value="Unassembled WGS sequence"/>
</dbReference>
<dbReference type="AlphaFoldDB" id="N1MFG4"/>
<dbReference type="InterPro" id="IPR005498">
    <property type="entry name" value="T4SS_VirB10/TraB/TrbI"/>
</dbReference>
<protein>
    <submittedName>
        <fullName evidence="4">IncF plasmid conjugative transfer pilus assembly protein TraB</fullName>
    </submittedName>
</protein>
<feature type="transmembrane region" description="Helical" evidence="3">
    <location>
        <begin position="50"/>
        <end position="69"/>
    </location>
</feature>
<feature type="region of interest" description="Disordered" evidence="2">
    <location>
        <begin position="203"/>
        <end position="223"/>
    </location>
</feature>
<reference evidence="5" key="2">
    <citation type="submission" date="2013-04" db="EMBL/GenBank/DDBJ databases">
        <title>Bisphenol A degrading Sphingobium sp. strain BiD32.</title>
        <authorList>
            <person name="Nielsen J.L."/>
            <person name="Zhou N.A."/>
            <person name="Kjeldal H."/>
        </authorList>
    </citation>
    <scope>NUCLEOTIDE SEQUENCE [LARGE SCALE GENOMIC DNA]</scope>
    <source>
        <strain evidence="5">BiD32</strain>
    </source>
</reference>
<organism evidence="4 5">
    <name type="scientific">Sphingobium indicum BiD32</name>
    <dbReference type="NCBI Taxonomy" id="1301087"/>
    <lineage>
        <taxon>Bacteria</taxon>
        <taxon>Pseudomonadati</taxon>
        <taxon>Pseudomonadota</taxon>
        <taxon>Alphaproteobacteria</taxon>
        <taxon>Sphingomonadales</taxon>
        <taxon>Sphingomonadaceae</taxon>
        <taxon>Sphingobium</taxon>
    </lineage>
</organism>
<accession>N1MFG4</accession>
<keyword evidence="5" id="KW-1185">Reference proteome</keyword>
<feature type="coiled-coil region" evidence="1">
    <location>
        <begin position="119"/>
        <end position="179"/>
    </location>
</feature>
<keyword evidence="3" id="KW-0812">Transmembrane</keyword>
<keyword evidence="3" id="KW-1133">Transmembrane helix</keyword>
<dbReference type="CDD" id="cd16430">
    <property type="entry name" value="TraB"/>
    <property type="match status" value="1"/>
</dbReference>
<dbReference type="RefSeq" id="WP_006949487.1">
    <property type="nucleotide sequence ID" value="NZ_CAVK010000013.1"/>
</dbReference>
<name>N1MFG4_9SPHN</name>
<proteinExistence type="predicted"/>
<evidence type="ECO:0000256" key="2">
    <source>
        <dbReference type="SAM" id="MobiDB-lite"/>
    </source>
</evidence>
<keyword evidence="1" id="KW-0175">Coiled coil</keyword>
<evidence type="ECO:0000256" key="1">
    <source>
        <dbReference type="SAM" id="Coils"/>
    </source>
</evidence>
<evidence type="ECO:0000313" key="4">
    <source>
        <dbReference type="EMBL" id="CCW15980.1"/>
    </source>
</evidence>
<gene>
    <name evidence="4" type="ORF">EBBID32_3110</name>
</gene>
<evidence type="ECO:0000256" key="3">
    <source>
        <dbReference type="SAM" id="Phobius"/>
    </source>
</evidence>
<reference evidence="4 5" key="1">
    <citation type="submission" date="2013-03" db="EMBL/GenBank/DDBJ databases">
        <authorList>
            <person name="Le V."/>
        </authorList>
    </citation>
    <scope>NUCLEOTIDE SEQUENCE [LARGE SCALE GENOMIC DNA]</scope>
    <source>
        <strain evidence="4 5">BiD32</strain>
    </source>
</reference>